<protein>
    <submittedName>
        <fullName evidence="1">Uncharacterized protein</fullName>
    </submittedName>
</protein>
<keyword evidence="2" id="KW-1185">Reference proteome</keyword>
<proteinExistence type="predicted"/>
<dbReference type="EMBL" id="FMTT01000008">
    <property type="protein sequence ID" value="SCW46252.1"/>
    <property type="molecule type" value="Genomic_DNA"/>
</dbReference>
<accession>A0A1G4QNZ7</accession>
<sequence length="58" mass="6427">MTFAVSETLIQASSFPRRQELIDQVGVYGSAMHLAKEGYKVSAWLAEMKRVDKIGGPK</sequence>
<gene>
    <name evidence="1" type="ORF">SAMN04487970_100856</name>
</gene>
<dbReference type="Proteomes" id="UP000198601">
    <property type="component" value="Unassembled WGS sequence"/>
</dbReference>
<dbReference type="STRING" id="624147.SAMN04487970_100856"/>
<organism evidence="1 2">
    <name type="scientific">Paenibacillus tianmuensis</name>
    <dbReference type="NCBI Taxonomy" id="624147"/>
    <lineage>
        <taxon>Bacteria</taxon>
        <taxon>Bacillati</taxon>
        <taxon>Bacillota</taxon>
        <taxon>Bacilli</taxon>
        <taxon>Bacillales</taxon>
        <taxon>Paenibacillaceae</taxon>
        <taxon>Paenibacillus</taxon>
    </lineage>
</organism>
<evidence type="ECO:0000313" key="1">
    <source>
        <dbReference type="EMBL" id="SCW46252.1"/>
    </source>
</evidence>
<dbReference type="AlphaFoldDB" id="A0A1G4QNZ7"/>
<reference evidence="2" key="1">
    <citation type="submission" date="2016-10" db="EMBL/GenBank/DDBJ databases">
        <authorList>
            <person name="Varghese N."/>
            <person name="Submissions S."/>
        </authorList>
    </citation>
    <scope>NUCLEOTIDE SEQUENCE [LARGE SCALE GENOMIC DNA]</scope>
    <source>
        <strain evidence="2">CGMCC 1.8946</strain>
    </source>
</reference>
<evidence type="ECO:0000313" key="2">
    <source>
        <dbReference type="Proteomes" id="UP000198601"/>
    </source>
</evidence>
<name>A0A1G4QNZ7_9BACL</name>